<sequence length="207" mass="23272">MTTSNPNMQSVSDSERRMLHMLLPNDVLLLGRPALQHLVAGNKEYCELLEQFRSPFAQLPREQKQEIVHMVMATIWSQNGRFLKHDPLKGTISILSNEQAETIIRQNLKHAKRKHKSVRNGTVQKNKKKKSSKATKASATNKRKQKNRDPSSHQKLGIRRNGDPKRVATNPSPSQTPIQNPFGITPFTASTVKLFGRSASGTKFGDV</sequence>
<evidence type="ECO:0000313" key="4">
    <source>
        <dbReference type="Proteomes" id="UP000693970"/>
    </source>
</evidence>
<name>A0A9K3M2T0_9STRA</name>
<reference evidence="3" key="2">
    <citation type="submission" date="2021-04" db="EMBL/GenBank/DDBJ databases">
        <authorList>
            <person name="Podell S."/>
        </authorList>
    </citation>
    <scope>NUCLEOTIDE SEQUENCE</scope>
    <source>
        <strain evidence="3">Hildebrandi</strain>
    </source>
</reference>
<keyword evidence="4" id="KW-1185">Reference proteome</keyword>
<dbReference type="InterPro" id="IPR049227">
    <property type="entry name" value="DUF6824"/>
</dbReference>
<proteinExistence type="predicted"/>
<organism evidence="3 4">
    <name type="scientific">Nitzschia inconspicua</name>
    <dbReference type="NCBI Taxonomy" id="303405"/>
    <lineage>
        <taxon>Eukaryota</taxon>
        <taxon>Sar</taxon>
        <taxon>Stramenopiles</taxon>
        <taxon>Ochrophyta</taxon>
        <taxon>Bacillariophyta</taxon>
        <taxon>Bacillariophyceae</taxon>
        <taxon>Bacillariophycidae</taxon>
        <taxon>Bacillariales</taxon>
        <taxon>Bacillariaceae</taxon>
        <taxon>Nitzschia</taxon>
    </lineage>
</organism>
<feature type="region of interest" description="Disordered" evidence="1">
    <location>
        <begin position="107"/>
        <end position="184"/>
    </location>
</feature>
<dbReference type="Pfam" id="PF20710">
    <property type="entry name" value="DUF6824"/>
    <property type="match status" value="1"/>
</dbReference>
<evidence type="ECO:0000259" key="2">
    <source>
        <dbReference type="Pfam" id="PF20710"/>
    </source>
</evidence>
<comment type="caution">
    <text evidence="3">The sequence shown here is derived from an EMBL/GenBank/DDBJ whole genome shotgun (WGS) entry which is preliminary data.</text>
</comment>
<feature type="compositionally biased region" description="Polar residues" evidence="1">
    <location>
        <begin position="169"/>
        <end position="179"/>
    </location>
</feature>
<dbReference type="EMBL" id="JAGRRH010000003">
    <property type="protein sequence ID" value="KAG7372714.1"/>
    <property type="molecule type" value="Genomic_DNA"/>
</dbReference>
<evidence type="ECO:0000313" key="3">
    <source>
        <dbReference type="EMBL" id="KAG7372714.1"/>
    </source>
</evidence>
<gene>
    <name evidence="3" type="ORF">IV203_018857</name>
</gene>
<protein>
    <recommendedName>
        <fullName evidence="2">DUF6824 domain-containing protein</fullName>
    </recommendedName>
</protein>
<accession>A0A9K3M2T0</accession>
<feature type="compositionally biased region" description="Basic residues" evidence="1">
    <location>
        <begin position="107"/>
        <end position="118"/>
    </location>
</feature>
<reference evidence="3" key="1">
    <citation type="journal article" date="2021" name="Sci. Rep.">
        <title>Diploid genomic architecture of Nitzschia inconspicua, an elite biomass production diatom.</title>
        <authorList>
            <person name="Oliver A."/>
            <person name="Podell S."/>
            <person name="Pinowska A."/>
            <person name="Traller J.C."/>
            <person name="Smith S.R."/>
            <person name="McClure R."/>
            <person name="Beliaev A."/>
            <person name="Bohutskyi P."/>
            <person name="Hill E.A."/>
            <person name="Rabines A."/>
            <person name="Zheng H."/>
            <person name="Allen L.Z."/>
            <person name="Kuo A."/>
            <person name="Grigoriev I.V."/>
            <person name="Allen A.E."/>
            <person name="Hazlebeck D."/>
            <person name="Allen E.E."/>
        </authorList>
    </citation>
    <scope>NUCLEOTIDE SEQUENCE</scope>
    <source>
        <strain evidence="3">Hildebrandi</strain>
    </source>
</reference>
<feature type="domain" description="DUF6824" evidence="2">
    <location>
        <begin position="29"/>
        <end position="109"/>
    </location>
</feature>
<dbReference type="AlphaFoldDB" id="A0A9K3M2T0"/>
<evidence type="ECO:0000256" key="1">
    <source>
        <dbReference type="SAM" id="MobiDB-lite"/>
    </source>
</evidence>
<dbReference type="Proteomes" id="UP000693970">
    <property type="component" value="Unassembled WGS sequence"/>
</dbReference>